<reference evidence="1 2" key="1">
    <citation type="submission" date="2022-10" db="EMBL/GenBank/DDBJ databases">
        <title>Chitinophaga nivalis PC15 sp. nov., isolated from Pyeongchang county, South Korea.</title>
        <authorList>
            <person name="Trinh H.N."/>
        </authorList>
    </citation>
    <scope>NUCLEOTIDE SEQUENCE [LARGE SCALE GENOMIC DNA]</scope>
    <source>
        <strain evidence="1 2">PC14</strain>
    </source>
</reference>
<organism evidence="1 2">
    <name type="scientific">Chitinophaga nivalis</name>
    <dbReference type="NCBI Taxonomy" id="2991709"/>
    <lineage>
        <taxon>Bacteria</taxon>
        <taxon>Pseudomonadati</taxon>
        <taxon>Bacteroidota</taxon>
        <taxon>Chitinophagia</taxon>
        <taxon>Chitinophagales</taxon>
        <taxon>Chitinophagaceae</taxon>
        <taxon>Chitinophaga</taxon>
    </lineage>
</organism>
<dbReference type="Proteomes" id="UP001207742">
    <property type="component" value="Unassembled WGS sequence"/>
</dbReference>
<accession>A0ABT3IT99</accession>
<dbReference type="RefSeq" id="WP_264734013.1">
    <property type="nucleotide sequence ID" value="NZ_JAPDNR010000001.1"/>
</dbReference>
<dbReference type="EMBL" id="JAPDNS010000002">
    <property type="protein sequence ID" value="MCW3487203.1"/>
    <property type="molecule type" value="Genomic_DNA"/>
</dbReference>
<sequence>MDWDEILDPVSPLYQETMQEQMRVVDMQDGLIAAAKKLLETHYPDIQQLTPRHARQLETAIVKHAVNMAIDMHLILQGREAGEPL</sequence>
<gene>
    <name evidence="1" type="ORF">OL497_25120</name>
</gene>
<evidence type="ECO:0000313" key="1">
    <source>
        <dbReference type="EMBL" id="MCW3487203.1"/>
    </source>
</evidence>
<keyword evidence="2" id="KW-1185">Reference proteome</keyword>
<protein>
    <submittedName>
        <fullName evidence="1">Uncharacterized protein</fullName>
    </submittedName>
</protein>
<name>A0ABT3IT99_9BACT</name>
<proteinExistence type="predicted"/>
<evidence type="ECO:0000313" key="2">
    <source>
        <dbReference type="Proteomes" id="UP001207742"/>
    </source>
</evidence>
<comment type="caution">
    <text evidence="1">The sequence shown here is derived from an EMBL/GenBank/DDBJ whole genome shotgun (WGS) entry which is preliminary data.</text>
</comment>